<dbReference type="RefSeq" id="WP_176758608.1">
    <property type="nucleotide sequence ID" value="NZ_FNCE01000006.1"/>
</dbReference>
<dbReference type="InterPro" id="IPR018511">
    <property type="entry name" value="Hemolysin-typ_Ca-bd_CS"/>
</dbReference>
<organism evidence="2 3">
    <name type="scientific">Limimonas halophila</name>
    <dbReference type="NCBI Taxonomy" id="1082479"/>
    <lineage>
        <taxon>Bacteria</taxon>
        <taxon>Pseudomonadati</taxon>
        <taxon>Pseudomonadota</taxon>
        <taxon>Alphaproteobacteria</taxon>
        <taxon>Rhodospirillales</taxon>
        <taxon>Rhodovibrionaceae</taxon>
        <taxon>Limimonas</taxon>
    </lineage>
</organism>
<gene>
    <name evidence="2" type="ORF">SAMN05216241_10660</name>
</gene>
<evidence type="ECO:0008006" key="4">
    <source>
        <dbReference type="Google" id="ProtNLM"/>
    </source>
</evidence>
<keyword evidence="3" id="KW-1185">Reference proteome</keyword>
<dbReference type="AlphaFoldDB" id="A0A1G7RZL3"/>
<dbReference type="PRINTS" id="PR00313">
    <property type="entry name" value="CABNDNGRPT"/>
</dbReference>
<evidence type="ECO:0000313" key="3">
    <source>
        <dbReference type="Proteomes" id="UP000199415"/>
    </source>
</evidence>
<name>A0A1G7RZL3_9PROT</name>
<reference evidence="2 3" key="1">
    <citation type="submission" date="2016-10" db="EMBL/GenBank/DDBJ databases">
        <authorList>
            <person name="de Groot N.N."/>
        </authorList>
    </citation>
    <scope>NUCLEOTIDE SEQUENCE [LARGE SCALE GENOMIC DNA]</scope>
    <source>
        <strain evidence="2 3">DSM 25584</strain>
    </source>
</reference>
<dbReference type="SUPFAM" id="SSF51120">
    <property type="entry name" value="beta-Roll"/>
    <property type="match status" value="1"/>
</dbReference>
<proteinExistence type="predicted"/>
<feature type="region of interest" description="Disordered" evidence="1">
    <location>
        <begin position="164"/>
        <end position="195"/>
    </location>
</feature>
<evidence type="ECO:0000313" key="2">
    <source>
        <dbReference type="EMBL" id="SDG16124.1"/>
    </source>
</evidence>
<dbReference type="STRING" id="1082479.SAMN05216241_10660"/>
<dbReference type="InterPro" id="IPR011049">
    <property type="entry name" value="Serralysin-like_metalloprot_C"/>
</dbReference>
<protein>
    <recommendedName>
        <fullName evidence="4">Hemolysin-type calcium-binding repeat-containing protein</fullName>
    </recommendedName>
</protein>
<dbReference type="Proteomes" id="UP000199415">
    <property type="component" value="Unassembled WGS sequence"/>
</dbReference>
<dbReference type="GO" id="GO:0005509">
    <property type="term" value="F:calcium ion binding"/>
    <property type="evidence" value="ECO:0007669"/>
    <property type="project" value="InterPro"/>
</dbReference>
<feature type="region of interest" description="Disordered" evidence="1">
    <location>
        <begin position="695"/>
        <end position="714"/>
    </location>
</feature>
<sequence length="894" mass="90700">MADRLVLDESGGVRTIAGGNSVNVVGTAASEGIIANQGANVTNFNASAGGASDVVHLAGSIADFDITAQGNTIEFDDQDVNGEEVTVALNGDTEIRFADGSTTAGVDTSGDALQVQLGGLDVPTAGFDESAVTLDAAATSEARETGQTIQLTQGDDEVDPGTFIPEDKTTDQADTILGTSDGDLGDGDVIDGGAGSDTLRVTETLDGDETIAPTVNDVEDISFGVNGDGTGGSTTTLNFDDITGTEEVYVRNPTGESGDQVTLTGANYRTGTLTTVRGGDGEVDVRTDFTNSQASGNNATIDLSGSNVNTLRADGVETVNLRGERAPSEVASLDLNQTTRLNVTGDNAITVAGALAANASNLDTVDAAGATGGLDVTTGDMAAGADITGSGGEDRIDFRDATNTINVLGYAGDDVLLAGDQVSADDTINGGAGNDVLALTAGDVDDLSEDPARLDAISNIETVGVLTNLGSDESGDFDVSNFGANGLILQAALSGAARTVSGFEDGATLRIEDFADFQETLTLQGPGTDGEGLEVLEVYAEGDVTDGGTQNLDLATPGFSEVKLFAEDSDESDAAGNDDGYELNLSNADGLQELLLEGNRAVSFTADGSTPNLEAIEASGIQPGVVEMTGDVSIDLSNFSGDSGVEVVSGAGEDELIGSPNDDILDAGSNNGTLEGGAGDDELFALNRRDIVGEDQNENTARGGAGNDTIDVGDGDDIIDGGEGRDTMTGGADTDTFVYDSVTDSTDVNGNGPGDDVDVLRSLNVNDSGAEPAPNPDKIDISGIDGVDGQDVEIVPEGATRGTETQPDGVNLPQGTVNTDSFLSDLDSIANFDNQTGVIEVQLLEADGGDLNGDDWLAINLDDNETIDSNDLILEVSGFSGVIGSFTPSDFITG</sequence>
<dbReference type="EMBL" id="FNCE01000006">
    <property type="protein sequence ID" value="SDG16124.1"/>
    <property type="molecule type" value="Genomic_DNA"/>
</dbReference>
<dbReference type="PROSITE" id="PS00330">
    <property type="entry name" value="HEMOLYSIN_CALCIUM"/>
    <property type="match status" value="1"/>
</dbReference>
<dbReference type="Gene3D" id="2.150.10.10">
    <property type="entry name" value="Serralysin-like metalloprotease, C-terminal"/>
    <property type="match status" value="1"/>
</dbReference>
<accession>A0A1G7RZL3</accession>
<dbReference type="InterPro" id="IPR001343">
    <property type="entry name" value="Hemolysn_Ca-bd"/>
</dbReference>
<dbReference type="Pfam" id="PF00353">
    <property type="entry name" value="HemolysinCabind"/>
    <property type="match status" value="3"/>
</dbReference>
<evidence type="ECO:0000256" key="1">
    <source>
        <dbReference type="SAM" id="MobiDB-lite"/>
    </source>
</evidence>